<evidence type="ECO:0000256" key="27">
    <source>
        <dbReference type="ARBA" id="ARBA00023306"/>
    </source>
</evidence>
<evidence type="ECO:0000256" key="33">
    <source>
        <dbReference type="ARBA" id="ARBA00079613"/>
    </source>
</evidence>
<keyword evidence="23" id="KW-0333">Golgi apparatus</keyword>
<evidence type="ECO:0000256" key="9">
    <source>
        <dbReference type="ARBA" id="ARBA00009447"/>
    </source>
</evidence>
<evidence type="ECO:0000313" key="38">
    <source>
        <dbReference type="EMBL" id="TTC44337.1"/>
    </source>
</evidence>
<dbReference type="InterPro" id="IPR011598">
    <property type="entry name" value="bHLH_dom"/>
</dbReference>
<dbReference type="GO" id="GO:0030426">
    <property type="term" value="C:growth cone"/>
    <property type="evidence" value="ECO:0007669"/>
    <property type="project" value="UniProtKB-SubCell"/>
</dbReference>
<comment type="subcellular location">
    <subcellularLocation>
        <location evidence="7">Cell projection</location>
        <location evidence="7">Growth cone</location>
    </subcellularLocation>
    <subcellularLocation>
        <location evidence="4">Chromosome</location>
    </subcellularLocation>
    <subcellularLocation>
        <location evidence="6">Cytoplasm</location>
        <location evidence="6">Perinuclear region</location>
    </subcellularLocation>
    <subcellularLocation>
        <location evidence="5">Golgi apparatus</location>
    </subcellularLocation>
    <subcellularLocation>
        <location evidence="3">Midbody</location>
    </subcellularLocation>
    <subcellularLocation>
        <location evidence="2">Nucleus</location>
    </subcellularLocation>
</comment>
<dbReference type="Gene3D" id="3.40.50.300">
    <property type="entry name" value="P-loop containing nucleotide triphosphate hydrolases"/>
    <property type="match status" value="1"/>
</dbReference>
<keyword evidence="39" id="KW-1185">Reference proteome</keyword>
<dbReference type="Pfam" id="PF17207">
    <property type="entry name" value="MCM_OB"/>
    <property type="match status" value="1"/>
</dbReference>
<dbReference type="Proteomes" id="UP000319801">
    <property type="component" value="Unassembled WGS sequence"/>
</dbReference>
<evidence type="ECO:0000259" key="36">
    <source>
        <dbReference type="PROSITE" id="PS50051"/>
    </source>
</evidence>
<evidence type="ECO:0000256" key="21">
    <source>
        <dbReference type="ARBA" id="ARBA00022927"/>
    </source>
</evidence>
<dbReference type="GO" id="GO:0000149">
    <property type="term" value="F:SNARE binding"/>
    <property type="evidence" value="ECO:0007669"/>
    <property type="project" value="TreeGrafter"/>
</dbReference>
<name>A0A556V9Q1_BAGYA</name>
<dbReference type="FunFam" id="4.10.280.10:FF:000041">
    <property type="entry name" value="aryl hydrocarbon receptor repressor"/>
    <property type="match status" value="1"/>
</dbReference>
<dbReference type="PANTHER" id="PTHR21292">
    <property type="entry name" value="EXOCYST COMPLEX COMPONENT SEC6-RELATED"/>
    <property type="match status" value="1"/>
</dbReference>
<dbReference type="SUPFAM" id="SSF50249">
    <property type="entry name" value="Nucleic acid-binding proteins"/>
    <property type="match status" value="1"/>
</dbReference>
<dbReference type="GO" id="GO:0016020">
    <property type="term" value="C:membrane"/>
    <property type="evidence" value="ECO:0007669"/>
    <property type="project" value="UniProtKB-ARBA"/>
</dbReference>
<evidence type="ECO:0000256" key="5">
    <source>
        <dbReference type="ARBA" id="ARBA00004555"/>
    </source>
</evidence>
<keyword evidence="26" id="KW-0966">Cell projection</keyword>
<evidence type="ECO:0000256" key="23">
    <source>
        <dbReference type="ARBA" id="ARBA00023034"/>
    </source>
</evidence>
<dbReference type="GO" id="GO:0003678">
    <property type="term" value="F:DNA helicase activity"/>
    <property type="evidence" value="ECO:0007669"/>
    <property type="project" value="UniProtKB-EC"/>
</dbReference>
<dbReference type="InterPro" id="IPR000014">
    <property type="entry name" value="PAS"/>
</dbReference>
<evidence type="ECO:0000256" key="7">
    <source>
        <dbReference type="ARBA" id="ARBA00004624"/>
    </source>
</evidence>
<evidence type="ECO:0000256" key="34">
    <source>
        <dbReference type="RuleBase" id="RU004070"/>
    </source>
</evidence>
<dbReference type="InterPro" id="IPR031327">
    <property type="entry name" value="MCM"/>
</dbReference>
<dbReference type="InterPro" id="IPR008049">
    <property type="entry name" value="MCM6"/>
</dbReference>
<dbReference type="SMART" id="SM00353">
    <property type="entry name" value="HLH"/>
    <property type="match status" value="1"/>
</dbReference>
<evidence type="ECO:0000256" key="22">
    <source>
        <dbReference type="ARBA" id="ARBA00022990"/>
    </source>
</evidence>
<evidence type="ECO:0000256" key="29">
    <source>
        <dbReference type="ARBA" id="ARBA00065590"/>
    </source>
</evidence>
<dbReference type="Pfam" id="PF17855">
    <property type="entry name" value="MCM_lid"/>
    <property type="match status" value="1"/>
</dbReference>
<dbReference type="CDD" id="cd17757">
    <property type="entry name" value="MCM6"/>
    <property type="match status" value="1"/>
</dbReference>
<evidence type="ECO:0000256" key="6">
    <source>
        <dbReference type="ARBA" id="ARBA00004556"/>
    </source>
</evidence>
<feature type="domain" description="MCM C-terminal AAA(+) ATPase" evidence="36">
    <location>
        <begin position="342"/>
        <end position="548"/>
    </location>
</feature>
<comment type="subunit">
    <text evidence="29">Component of the mcm2-7 complex (RLF-M). The complex forms a toroidal hexameric ring with the proposed subunit order mcm2-mcm6-mcm4-mcm7-mcm3-mcm5. The heterodimer of mmcm3/mcm5 interacts with mcm4, mmcm6, mcm7 and weakly with mcm2. Component of the CMG helicase complex, composed of the mcm2-7 complex, the GINS complex and cdc45.</text>
</comment>
<dbReference type="InterPro" id="IPR041562">
    <property type="entry name" value="MCM_lid"/>
</dbReference>
<dbReference type="FunFam" id="2.20.28.10:FF:000003">
    <property type="entry name" value="DNA helicase"/>
    <property type="match status" value="1"/>
</dbReference>
<comment type="similarity">
    <text evidence="8 34">Belongs to the MCM family.</text>
</comment>
<dbReference type="Gene3D" id="1.10.357.70">
    <property type="entry name" value="Exocyst complex component Sec6, C-terminal domain"/>
    <property type="match status" value="1"/>
</dbReference>
<evidence type="ECO:0000256" key="3">
    <source>
        <dbReference type="ARBA" id="ARBA00004214"/>
    </source>
</evidence>
<keyword evidence="22" id="KW-0007">Acetylation</keyword>
<dbReference type="PRINTS" id="PR01662">
    <property type="entry name" value="MCMPROTEIN6"/>
</dbReference>
<dbReference type="SUPFAM" id="SSF47459">
    <property type="entry name" value="HLH, helix-loop-helix DNA-binding domain"/>
    <property type="match status" value="1"/>
</dbReference>
<dbReference type="GO" id="GO:0005794">
    <property type="term" value="C:Golgi apparatus"/>
    <property type="evidence" value="ECO:0007669"/>
    <property type="project" value="UniProtKB-SubCell"/>
</dbReference>
<dbReference type="GO" id="GO:0048513">
    <property type="term" value="P:animal organ development"/>
    <property type="evidence" value="ECO:0007669"/>
    <property type="project" value="UniProtKB-ARBA"/>
</dbReference>
<keyword evidence="21" id="KW-0653">Protein transport</keyword>
<proteinExistence type="inferred from homology"/>
<keyword evidence="19" id="KW-0347">Helicase</keyword>
<dbReference type="GO" id="GO:0048471">
    <property type="term" value="C:perinuclear region of cytoplasm"/>
    <property type="evidence" value="ECO:0007669"/>
    <property type="project" value="UniProtKB-SubCell"/>
</dbReference>
<keyword evidence="16" id="KW-0235">DNA replication</keyword>
<dbReference type="CDD" id="cd00130">
    <property type="entry name" value="PAS"/>
    <property type="match status" value="1"/>
</dbReference>
<dbReference type="Pfam" id="PF06046">
    <property type="entry name" value="Sec6"/>
    <property type="match status" value="1"/>
</dbReference>
<accession>A0A556V9Q1</accession>
<dbReference type="GO" id="GO:0003677">
    <property type="term" value="F:DNA binding"/>
    <property type="evidence" value="ECO:0007669"/>
    <property type="project" value="UniProtKB-KW"/>
</dbReference>
<dbReference type="Gene3D" id="4.10.280.10">
    <property type="entry name" value="Helix-loop-helix DNA-binding domain"/>
    <property type="match status" value="1"/>
</dbReference>
<dbReference type="GO" id="GO:0000145">
    <property type="term" value="C:exocyst"/>
    <property type="evidence" value="ECO:0007669"/>
    <property type="project" value="InterPro"/>
</dbReference>
<dbReference type="GO" id="GO:0051601">
    <property type="term" value="P:exocyst localization"/>
    <property type="evidence" value="ECO:0007669"/>
    <property type="project" value="TreeGrafter"/>
</dbReference>
<dbReference type="PANTHER" id="PTHR21292:SF13">
    <property type="entry name" value="EXOCYST COMPLEX COMPONENT 3"/>
    <property type="match status" value="1"/>
</dbReference>
<dbReference type="Pfam" id="PF14551">
    <property type="entry name" value="MCM_N"/>
    <property type="match status" value="1"/>
</dbReference>
<dbReference type="Gene3D" id="2.40.50.140">
    <property type="entry name" value="Nucleic acid-binding proteins"/>
    <property type="match status" value="1"/>
</dbReference>
<evidence type="ECO:0000256" key="31">
    <source>
        <dbReference type="ARBA" id="ARBA00074673"/>
    </source>
</evidence>
<keyword evidence="13" id="KW-0158">Chromosome</keyword>
<comment type="function">
    <text evidence="28">Acts as a component of the mcm2-7 complex (mcm complex) which is the putative replicative helicase essential for 'once per cell cycle' DNA replication initiation and elongation in eukaryotic cells. The active ATPase sites in the mcm2-7 ring are formed through the interaction surfaces of two neighboring subunits such that a critical structure of a conserved arginine finger motif is provided in trans relative to the ATP-binding site of the Walker A box of the adjacent subunit. The six ATPase active sites, however, are likely to contribute differentially to the complex helicase activity. The existence of maternal and zygotic forms of mcm3 and mcm6 suggests that specific forms of mcm2-7 complexes may be used during different stages of development.</text>
</comment>
<dbReference type="GO" id="GO:0006887">
    <property type="term" value="P:exocytosis"/>
    <property type="evidence" value="ECO:0007669"/>
    <property type="project" value="UniProtKB-KW"/>
</dbReference>
<evidence type="ECO:0000256" key="10">
    <source>
        <dbReference type="ARBA" id="ARBA00012551"/>
    </source>
</evidence>
<dbReference type="SMART" id="SM00350">
    <property type="entry name" value="MCM"/>
    <property type="match status" value="1"/>
</dbReference>
<dbReference type="InterPro" id="IPR027417">
    <property type="entry name" value="P-loop_NTPase"/>
</dbReference>
<evidence type="ECO:0000256" key="16">
    <source>
        <dbReference type="ARBA" id="ARBA00022705"/>
    </source>
</evidence>
<dbReference type="InterPro" id="IPR036638">
    <property type="entry name" value="HLH_DNA-bd_sf"/>
</dbReference>
<dbReference type="GO" id="GO:0046983">
    <property type="term" value="F:protein dimerization activity"/>
    <property type="evidence" value="ECO:0007669"/>
    <property type="project" value="InterPro"/>
</dbReference>
<dbReference type="PROSITE" id="PS00847">
    <property type="entry name" value="MCM_1"/>
    <property type="match status" value="1"/>
</dbReference>
<sequence>MEPATESANAGVHVRDDLAEKCQKLFLEFLEEFQDKVGDPLYLAEAQELIRPERNTLTVSFTNIERYNQQLATTIQEEYYRVYPFLCRAVRHFARDHGNIPPSKEFYVAFSDFPSRQKIRELSTARIGTLLRISGQVVRTHPVHPELVSGTFLCLDCQSVIKDVEQQFKYTQPTICKNPVCANRRRFMLDTNKSRFVDFQKVRIQETQAELPRGSIPRSVEVILRAEAVEAAQAGDRCDFTGTLIVVPDVSAMALSGTRAETSSRVTGKEGFEADGIQGLKALGVRELSYRLAFLANHVAPTNPRFGGQELRQEDQSAESVKNQMTVQEWEKVFEMSQDKNLYHNLCTSLFPTIHGNDEIKRGILLMLFGGVAKTTMEGTSLRGDVNVCIIGDPSTSKSQFLKHVEDFVPRAVYTSGKASSAAGLTAAVVKDEESHEFVIEAGALMLADNGVCCIDEFDKMDLKDQVAIHEAMEQQTISITKAGVKATLNARTSILAAANPIDGRYNRSKSLKQNVNMSAPIMSRFDLFFILVDECNEVTDYAIARRIVDLHARNVESVERVYAAEDIQRYILFARQFQPKITAEAQEFVVEQYKRLRQRDGGGTAKSAWRITVRQLESMLRLSEAMARLYCSDEVQPKHVKEAFRLLNKSIIRVDSPDINFDQEQDDDMNDQNELLAQEMEGQNGVAGDAVEAMDTGVVEQQEKTATAKPALRLSFAEYRRISNLLVLHMQKMEQLDEESSLKKSELINWYLKEIESEIESEAELIARKNLIEKVLHRLVHYDHIIIELTKTGLKKVTDAGEDPVMEEDPFLVCLEQLAEHHDSTWRMSVCWEEKEKTHSETAEKPAGVNQKSNPSKRHRDRLNAELDRLASLLPFTPEVIAKLDKLSVLRLSVSYLRVKSFFQTNICRLTRHTQQRHAHLELFFARLGRPVTESAAVSSEKPIRISKGNGREKARASMACLEGFALIVSSNGLIFYASSTIVDYLGFHQNVFDYIHVDERQEFRRQLHWAMNPQQEQHSPSGTDEDYMVKSMFNAQEPDGVPTDLSPFLTRCFIARVRCLLDNKSGFMRMQFQGSLKFLQGQKRKSKSGASMPPQLALFCVAVPLVLPSITELKIKGMMSKQKGENVSEKSHFSRTPCDAGDTAHNWHSSLWEAQTNQGIQLKSESFYGQEEPLNFCMSSGAVYKVQPTQSSWDSRCPSSPHSGYFNSKLEKHVQSGKFRFSPGYTAAVSQCKQYGLSDKDGYCGYRKTESRFMGNNDCYNDLQLPQTIIKTEPDSDSENGCSLHNTPHNGHWRYSAPFPNAHQVKTEADYEEHYSKTGITNVSGINGHQKYLYAGASRPLKCVLNKEHPDPHELQGTNCHMYTNNSDSKVFIQPDYKLSYEVRNHSLLHPIKREPMDSLPWTDGSHVIQEHVDRNETNFLMVFPVTVMEETNREAVATAVQRVAGMLQRSDQLDKVEQYRRREARKKASVEARLKAAIQSQLDGVRTGLTQLHNALCDVKDIQNSLADVSKDWRQSINTIENLKDVKEAVVQHSQLASAVENLKNIFSVPEIVQETRELIERGELLQAHRRLMDLECTRDNLLYEQHRLDSRSAPEPGLIGAYFGEVHGLSDELAKQLWLVLQRALVTVRRDPTMLVSVVRIIEREEKVDRRMLERNRQTSFLPPGRPKRWKNRMSEVLEGMVSGRIESAQAETRQSDKMWLVRLLEITRRYVLDDLLIVKNLVVQCFPPHYDTFRLFLDLYHRAVSARVQELAEDELEPNEIVSLLTWVLNTYKSVEMMGHPDLTPECDAKQLEPLLPEDVVNQLLGKYLTTFTSNITGWLRKALETDKKDWHKETEPEADQDGYYQTTLPAIVFQMFEQNLQVAAQINETFKEQVLMLCLKQMNHFLIRYRDEAIAYKEEHLKDRQLPQCYVQYMIAIINNCQTFKESVNSLKRKYSPSMETNQNDAAIEKTLSDVAKEGCQFLLDEVFLDLENHLNELMTRKWLTGSHAVDTICVTVEDYFNDFSKIKKPYNQEMTREAHRRVVVEYLRAVMQKRMTFKNADERKEGAERMIKEADQFSFLFKKLSAGEDTDWLCGSITAIAEVFKLTDPTLLFLEVSTLVSKYPDIREEHIVALLAVRGDATRDTRQMIIETLNQSKPSVGINTMPVFKEITVPSITAMTAMAVPKLLK</sequence>
<dbReference type="InterPro" id="IPR033762">
    <property type="entry name" value="MCM_OB"/>
</dbReference>
<dbReference type="InterPro" id="IPR001208">
    <property type="entry name" value="MCM_dom"/>
</dbReference>
<dbReference type="OrthoDB" id="10047020at2759"/>
<feature type="domain" description="BHLH" evidence="37">
    <location>
        <begin position="848"/>
        <end position="901"/>
    </location>
</feature>
<dbReference type="PROSITE" id="PS50888">
    <property type="entry name" value="BHLH"/>
    <property type="match status" value="1"/>
</dbReference>
<dbReference type="EMBL" id="VCAZ01000175">
    <property type="protein sequence ID" value="TTC44337.1"/>
    <property type="molecule type" value="Genomic_DNA"/>
</dbReference>
<dbReference type="InterPro" id="IPR027925">
    <property type="entry name" value="MCM_N"/>
</dbReference>
<gene>
    <name evidence="38" type="ORF">Baya_14702</name>
</gene>
<dbReference type="PRINTS" id="PR01657">
    <property type="entry name" value="MCMFAMILY"/>
</dbReference>
<dbReference type="GO" id="GO:0042555">
    <property type="term" value="C:MCM complex"/>
    <property type="evidence" value="ECO:0007669"/>
    <property type="project" value="InterPro"/>
</dbReference>
<dbReference type="GO" id="GO:0005524">
    <property type="term" value="F:ATP binding"/>
    <property type="evidence" value="ECO:0007669"/>
    <property type="project" value="UniProtKB-KW"/>
</dbReference>
<evidence type="ECO:0000256" key="1">
    <source>
        <dbReference type="ARBA" id="ARBA00002660"/>
    </source>
</evidence>
<evidence type="ECO:0000256" key="30">
    <source>
        <dbReference type="ARBA" id="ARBA00065736"/>
    </source>
</evidence>
<keyword evidence="24 34" id="KW-0238">DNA-binding</keyword>
<dbReference type="EC" id="3.6.4.12" evidence="10"/>
<evidence type="ECO:0000256" key="2">
    <source>
        <dbReference type="ARBA" id="ARBA00004123"/>
    </source>
</evidence>
<dbReference type="Gene3D" id="1.20.58.870">
    <property type="match status" value="1"/>
</dbReference>
<keyword evidence="12" id="KW-0813">Transport</keyword>
<evidence type="ECO:0000256" key="4">
    <source>
        <dbReference type="ARBA" id="ARBA00004286"/>
    </source>
</evidence>
<dbReference type="FunFam" id="1.10.357.50:FF:000004">
    <property type="entry name" value="Exocyst complex component 3"/>
    <property type="match status" value="1"/>
</dbReference>
<dbReference type="InterPro" id="IPR041024">
    <property type="entry name" value="Mcm6_C"/>
</dbReference>
<protein>
    <recommendedName>
        <fullName evidence="11">Exocyst complex component 3</fullName>
        <ecNumber evidence="10">3.6.4.12</ecNumber>
    </recommendedName>
    <alternativeName>
        <fullName evidence="33">Exocyst complex component Sec6</fullName>
    </alternativeName>
    <alternativeName>
        <fullName evidence="31">Maternal DNA replication licensing factor mcm6</fullName>
    </alternativeName>
    <alternativeName>
        <fullName evidence="32">Maternal minichromosome maintenance protein 6</fullName>
    </alternativeName>
</protein>
<evidence type="ECO:0000256" key="19">
    <source>
        <dbReference type="ARBA" id="ARBA00022806"/>
    </source>
</evidence>
<keyword evidence="14" id="KW-0268">Exocytosis</keyword>
<dbReference type="GO" id="GO:0006270">
    <property type="term" value="P:DNA replication initiation"/>
    <property type="evidence" value="ECO:0007669"/>
    <property type="project" value="InterPro"/>
</dbReference>
<evidence type="ECO:0000259" key="37">
    <source>
        <dbReference type="PROSITE" id="PS50888"/>
    </source>
</evidence>
<evidence type="ECO:0000256" key="11">
    <source>
        <dbReference type="ARBA" id="ARBA00017529"/>
    </source>
</evidence>
<evidence type="ECO:0000256" key="26">
    <source>
        <dbReference type="ARBA" id="ARBA00023273"/>
    </source>
</evidence>
<dbReference type="GO" id="GO:0016787">
    <property type="term" value="F:hydrolase activity"/>
    <property type="evidence" value="ECO:0007669"/>
    <property type="project" value="UniProtKB-KW"/>
</dbReference>
<dbReference type="Gene3D" id="3.30.1640.10">
    <property type="entry name" value="mini-chromosome maintenance (MCM) complex, chain A, domain 1"/>
    <property type="match status" value="1"/>
</dbReference>
<dbReference type="InterPro" id="IPR012340">
    <property type="entry name" value="NA-bd_OB-fold"/>
</dbReference>
<organism evidence="38 39">
    <name type="scientific">Bagarius yarrelli</name>
    <name type="common">Goonch</name>
    <name type="synonym">Bagrus yarrelli</name>
    <dbReference type="NCBI Taxonomy" id="175774"/>
    <lineage>
        <taxon>Eukaryota</taxon>
        <taxon>Metazoa</taxon>
        <taxon>Chordata</taxon>
        <taxon>Craniata</taxon>
        <taxon>Vertebrata</taxon>
        <taxon>Euteleostomi</taxon>
        <taxon>Actinopterygii</taxon>
        <taxon>Neopterygii</taxon>
        <taxon>Teleostei</taxon>
        <taxon>Ostariophysi</taxon>
        <taxon>Siluriformes</taxon>
        <taxon>Sisoridae</taxon>
        <taxon>Sisorinae</taxon>
        <taxon>Bagarius</taxon>
    </lineage>
</organism>
<evidence type="ECO:0000256" key="20">
    <source>
        <dbReference type="ARBA" id="ARBA00022840"/>
    </source>
</evidence>
<comment type="subunit">
    <text evidence="30">The exocyst complex is composed of EXOC1, EXOC2, EXOC3, EXOC4, EXOC5, EXOC6, EXOC7 and EXOC8. Interacts with EXOC3L1. Interacts with BIRC6/bruce. Interacts with MYRIP. Interacts with SLC6A9.</text>
</comment>
<evidence type="ECO:0000256" key="15">
    <source>
        <dbReference type="ARBA" id="ARBA00022490"/>
    </source>
</evidence>
<keyword evidence="20 34" id="KW-0067">ATP-binding</keyword>
<dbReference type="GO" id="GO:0015031">
    <property type="term" value="P:protein transport"/>
    <property type="evidence" value="ECO:0007669"/>
    <property type="project" value="UniProtKB-KW"/>
</dbReference>
<keyword evidence="25" id="KW-0539">Nucleus</keyword>
<dbReference type="FunFam" id="1.20.58.870:FF:000006">
    <property type="entry name" value="DNA helicase"/>
    <property type="match status" value="1"/>
</dbReference>
<dbReference type="FunFam" id="1.10.357.70:FF:000001">
    <property type="entry name" value="Exocyst complex component 3"/>
    <property type="match status" value="1"/>
</dbReference>
<keyword evidence="27" id="KW-0131">Cell cycle</keyword>
<evidence type="ECO:0000256" key="18">
    <source>
        <dbReference type="ARBA" id="ARBA00022801"/>
    </source>
</evidence>
<dbReference type="Pfam" id="PF00010">
    <property type="entry name" value="HLH"/>
    <property type="match status" value="1"/>
</dbReference>
<comment type="similarity">
    <text evidence="9">Belongs to the SEC6 family.</text>
</comment>
<comment type="caution">
    <text evidence="38">The sequence shown here is derived from an EMBL/GenBank/DDBJ whole genome shotgun (WGS) entry which is preliminary data.</text>
</comment>
<dbReference type="FunFam" id="2.40.50.140:FF:000091">
    <property type="entry name" value="DNA helicase"/>
    <property type="match status" value="1"/>
</dbReference>
<reference evidence="38 39" key="1">
    <citation type="journal article" date="2019" name="Genome Biol. Evol.">
        <title>Whole-Genome Sequencing of the Giant Devil Catfish, Bagarius yarrelli.</title>
        <authorList>
            <person name="Jiang W."/>
            <person name="Lv Y."/>
            <person name="Cheng L."/>
            <person name="Yang K."/>
            <person name="Chao B."/>
            <person name="Wang X."/>
            <person name="Li Y."/>
            <person name="Pan X."/>
            <person name="You X."/>
            <person name="Zhang Y."/>
            <person name="Yang J."/>
            <person name="Li J."/>
            <person name="Zhang X."/>
            <person name="Liu S."/>
            <person name="Sun C."/>
            <person name="Yang J."/>
            <person name="Shi Q."/>
        </authorList>
    </citation>
    <scope>NUCLEOTIDE SEQUENCE [LARGE SCALE GENOMIC DNA]</scope>
    <source>
        <strain evidence="38">JWS20170419001</strain>
        <tissue evidence="38">Muscle</tissue>
    </source>
</reference>
<evidence type="ECO:0000256" key="28">
    <source>
        <dbReference type="ARBA" id="ARBA00043867"/>
    </source>
</evidence>
<evidence type="ECO:0000256" key="32">
    <source>
        <dbReference type="ARBA" id="ARBA00077419"/>
    </source>
</evidence>
<keyword evidence="18" id="KW-0378">Hydrolase</keyword>
<evidence type="ECO:0000256" key="13">
    <source>
        <dbReference type="ARBA" id="ARBA00022454"/>
    </source>
</evidence>
<dbReference type="Pfam" id="PF18263">
    <property type="entry name" value="WHD_MCM6"/>
    <property type="match status" value="1"/>
</dbReference>
<evidence type="ECO:0000256" key="17">
    <source>
        <dbReference type="ARBA" id="ARBA00022741"/>
    </source>
</evidence>
<dbReference type="InterPro" id="IPR042532">
    <property type="entry name" value="EXOC3/Sec6_C"/>
</dbReference>
<dbReference type="GO" id="GO:0005634">
    <property type="term" value="C:nucleus"/>
    <property type="evidence" value="ECO:0007669"/>
    <property type="project" value="UniProtKB-SubCell"/>
</dbReference>
<dbReference type="PROSITE" id="PS50051">
    <property type="entry name" value="MCM_2"/>
    <property type="match status" value="1"/>
</dbReference>
<dbReference type="FunFam" id="3.40.50.300:FF:000115">
    <property type="entry name" value="DNA helicase"/>
    <property type="match status" value="1"/>
</dbReference>
<dbReference type="Pfam" id="PF00493">
    <property type="entry name" value="MCM"/>
    <property type="match status" value="1"/>
</dbReference>
<evidence type="ECO:0000256" key="35">
    <source>
        <dbReference type="SAM" id="MobiDB-lite"/>
    </source>
</evidence>
<dbReference type="Gene3D" id="1.10.357.50">
    <property type="match status" value="1"/>
</dbReference>
<dbReference type="InterPro" id="IPR018525">
    <property type="entry name" value="MCM_CS"/>
</dbReference>
<dbReference type="Gene3D" id="3.30.450.20">
    <property type="entry name" value="PAS domain"/>
    <property type="match status" value="1"/>
</dbReference>
<evidence type="ECO:0000256" key="24">
    <source>
        <dbReference type="ARBA" id="ARBA00023125"/>
    </source>
</evidence>
<evidence type="ECO:0000256" key="25">
    <source>
        <dbReference type="ARBA" id="ARBA00023242"/>
    </source>
</evidence>
<keyword evidence="17 34" id="KW-0547">Nucleotide-binding</keyword>
<keyword evidence="15" id="KW-0963">Cytoplasm</keyword>
<evidence type="ECO:0000313" key="39">
    <source>
        <dbReference type="Proteomes" id="UP000319801"/>
    </source>
</evidence>
<dbReference type="FunFam" id="3.30.1640.10:FF:000004">
    <property type="entry name" value="DNA helicase"/>
    <property type="match status" value="1"/>
</dbReference>
<dbReference type="InterPro" id="IPR010326">
    <property type="entry name" value="EXOC3/Sec6"/>
</dbReference>
<comment type="function">
    <text evidence="1">Component of the exocyst complex involved in the docking of exocytic vesicles with fusion sites on the plasma membrane.</text>
</comment>
<dbReference type="Gene3D" id="2.20.28.10">
    <property type="match status" value="1"/>
</dbReference>
<dbReference type="SUPFAM" id="SSF52540">
    <property type="entry name" value="P-loop containing nucleoside triphosphate hydrolases"/>
    <property type="match status" value="1"/>
</dbReference>
<dbReference type="GO" id="GO:0005694">
    <property type="term" value="C:chromosome"/>
    <property type="evidence" value="ECO:0007669"/>
    <property type="project" value="UniProtKB-SubCell"/>
</dbReference>
<feature type="region of interest" description="Disordered" evidence="35">
    <location>
        <begin position="838"/>
        <end position="860"/>
    </location>
</feature>
<evidence type="ECO:0000256" key="12">
    <source>
        <dbReference type="ARBA" id="ARBA00022448"/>
    </source>
</evidence>
<dbReference type="GO" id="GO:0030496">
    <property type="term" value="C:midbody"/>
    <property type="evidence" value="ECO:0007669"/>
    <property type="project" value="UniProtKB-SubCell"/>
</dbReference>
<evidence type="ECO:0000256" key="8">
    <source>
        <dbReference type="ARBA" id="ARBA00008010"/>
    </source>
</evidence>
<evidence type="ECO:0000256" key="14">
    <source>
        <dbReference type="ARBA" id="ARBA00022483"/>
    </source>
</evidence>